<dbReference type="STRING" id="1850254.LPB137_10385"/>
<feature type="transmembrane region" description="Helical" evidence="5">
    <location>
        <begin position="94"/>
        <end position="112"/>
    </location>
</feature>
<evidence type="ECO:0000256" key="3">
    <source>
        <dbReference type="ARBA" id="ARBA00022989"/>
    </source>
</evidence>
<reference evidence="7 8" key="1">
    <citation type="submission" date="2017-01" db="EMBL/GenBank/DDBJ databases">
        <title>Genome sequencing of Arcobacter sp. LPB0137.</title>
        <authorList>
            <person name="Lee G.-W."/>
            <person name="Yi H."/>
        </authorList>
    </citation>
    <scope>NUCLEOTIDE SEQUENCE [LARGE SCALE GENOMIC DNA]</scope>
    <source>
        <strain evidence="7 8">LPB0137</strain>
    </source>
</reference>
<feature type="transmembrane region" description="Helical" evidence="5">
    <location>
        <begin position="202"/>
        <end position="223"/>
    </location>
</feature>
<dbReference type="EMBL" id="CP019070">
    <property type="protein sequence ID" value="APW66222.1"/>
    <property type="molecule type" value="Genomic_DNA"/>
</dbReference>
<protein>
    <recommendedName>
        <fullName evidence="6">O-antigen ligase-related domain-containing protein</fullName>
    </recommendedName>
</protein>
<sequence>MEIALITNVKFFISLGILLFAFIYLIQKRYFYFNFRILTIMILFGLIAIHSLLFSYKPDYSLEYSLKALYIIFCIILVTSLFKNEKLFLYHKYIIETLSIILIFSSFFLLVWKPAFAYRQGHFQGIFDNPNQLALYISVIIIPYFLNKIYLLKDSSKLSKLILFGSIFILVLSASRTGVAVTIIIWLILLIKSKRIFTFKKIVIAIILSVIIFLSSDLIMGFVKKNNQSDSSLLSTRTMLYDLRFKAIEEKPYLGWGYHVNEFSYFDKYHDFPKFEKGNTYLALIEEFGFFFASIIIIFFMRTYYLSLKLTDNIYYVSLILMAAIIHSNAETWIFIMHGNTSILFWTTLIIIFRASTDINYFKEQRQKIE</sequence>
<keyword evidence="3 5" id="KW-1133">Transmembrane helix</keyword>
<evidence type="ECO:0000313" key="8">
    <source>
        <dbReference type="Proteomes" id="UP000186074"/>
    </source>
</evidence>
<dbReference type="AlphaFoldDB" id="A0A1P8KNP6"/>
<feature type="transmembrane region" description="Helical" evidence="5">
    <location>
        <begin position="313"/>
        <end position="337"/>
    </location>
</feature>
<feature type="transmembrane region" description="Helical" evidence="5">
    <location>
        <begin position="133"/>
        <end position="150"/>
    </location>
</feature>
<evidence type="ECO:0000259" key="6">
    <source>
        <dbReference type="Pfam" id="PF04932"/>
    </source>
</evidence>
<dbReference type="Proteomes" id="UP000186074">
    <property type="component" value="Chromosome"/>
</dbReference>
<keyword evidence="2 5" id="KW-0812">Transmembrane</keyword>
<feature type="domain" description="O-antigen ligase-related" evidence="6">
    <location>
        <begin position="162"/>
        <end position="273"/>
    </location>
</feature>
<dbReference type="InterPro" id="IPR007016">
    <property type="entry name" value="O-antigen_ligase-rel_domated"/>
</dbReference>
<name>A0A1P8KNP6_9BACT</name>
<dbReference type="OrthoDB" id="8576060at2"/>
<dbReference type="KEGG" id="alp:LPB137_10385"/>
<feature type="transmembrane region" description="Helical" evidence="5">
    <location>
        <begin position="9"/>
        <end position="27"/>
    </location>
</feature>
<evidence type="ECO:0000256" key="2">
    <source>
        <dbReference type="ARBA" id="ARBA00022692"/>
    </source>
</evidence>
<accession>A0A1P8KNP6</accession>
<dbReference type="Pfam" id="PF04932">
    <property type="entry name" value="Wzy_C"/>
    <property type="match status" value="1"/>
</dbReference>
<feature type="transmembrane region" description="Helical" evidence="5">
    <location>
        <begin position="33"/>
        <end position="54"/>
    </location>
</feature>
<feature type="transmembrane region" description="Helical" evidence="5">
    <location>
        <begin position="343"/>
        <end position="362"/>
    </location>
</feature>
<evidence type="ECO:0000256" key="4">
    <source>
        <dbReference type="ARBA" id="ARBA00023136"/>
    </source>
</evidence>
<proteinExistence type="predicted"/>
<dbReference type="PANTHER" id="PTHR37422">
    <property type="entry name" value="TEICHURONIC ACID BIOSYNTHESIS PROTEIN TUAE"/>
    <property type="match status" value="1"/>
</dbReference>
<gene>
    <name evidence="7" type="ORF">LPB137_10385</name>
</gene>
<comment type="subcellular location">
    <subcellularLocation>
        <location evidence="1">Membrane</location>
        <topology evidence="1">Multi-pass membrane protein</topology>
    </subcellularLocation>
</comment>
<dbReference type="InterPro" id="IPR051533">
    <property type="entry name" value="WaaL-like"/>
</dbReference>
<organism evidence="7 8">
    <name type="scientific">Poseidonibacter parvus</name>
    <dbReference type="NCBI Taxonomy" id="1850254"/>
    <lineage>
        <taxon>Bacteria</taxon>
        <taxon>Pseudomonadati</taxon>
        <taxon>Campylobacterota</taxon>
        <taxon>Epsilonproteobacteria</taxon>
        <taxon>Campylobacterales</taxon>
        <taxon>Arcobacteraceae</taxon>
        <taxon>Poseidonibacter</taxon>
    </lineage>
</organism>
<keyword evidence="8" id="KW-1185">Reference proteome</keyword>
<feature type="transmembrane region" description="Helical" evidence="5">
    <location>
        <begin position="162"/>
        <end position="190"/>
    </location>
</feature>
<feature type="transmembrane region" description="Helical" evidence="5">
    <location>
        <begin position="66"/>
        <end position="82"/>
    </location>
</feature>
<evidence type="ECO:0000256" key="5">
    <source>
        <dbReference type="SAM" id="Phobius"/>
    </source>
</evidence>
<evidence type="ECO:0000313" key="7">
    <source>
        <dbReference type="EMBL" id="APW66222.1"/>
    </source>
</evidence>
<keyword evidence="4 5" id="KW-0472">Membrane</keyword>
<feature type="transmembrane region" description="Helical" evidence="5">
    <location>
        <begin position="281"/>
        <end position="301"/>
    </location>
</feature>
<evidence type="ECO:0000256" key="1">
    <source>
        <dbReference type="ARBA" id="ARBA00004141"/>
    </source>
</evidence>
<dbReference type="PANTHER" id="PTHR37422:SF17">
    <property type="entry name" value="O-ANTIGEN LIGASE"/>
    <property type="match status" value="1"/>
</dbReference>
<dbReference type="GO" id="GO:0016020">
    <property type="term" value="C:membrane"/>
    <property type="evidence" value="ECO:0007669"/>
    <property type="project" value="UniProtKB-SubCell"/>
</dbReference>